<dbReference type="FunFam" id="2.30.30.40:FF:000048">
    <property type="entry name" value="Chemotaxis protein CheA, putative"/>
    <property type="match status" value="1"/>
</dbReference>
<comment type="function">
    <text evidence="11">Involved in the transmission of sensory signals from the chemoreceptors to the flagellar motors. CheA is autophosphorylated; it can transfer its phosphate group to either CheB or CheY.</text>
</comment>
<dbReference type="AlphaFoldDB" id="A0A5A9W646"/>
<proteinExistence type="predicted"/>
<dbReference type="EC" id="2.7.13.3" evidence="2"/>
<dbReference type="Gene3D" id="3.30.565.10">
    <property type="entry name" value="Histidine kinase-like ATPase, C-terminal domain"/>
    <property type="match status" value="1"/>
</dbReference>
<protein>
    <recommendedName>
        <fullName evidence="3">Chemotaxis protein CheA</fullName>
        <ecNumber evidence="2">2.7.13.3</ecNumber>
    </recommendedName>
</protein>
<comment type="catalytic activity">
    <reaction evidence="1">
        <text>ATP + protein L-histidine = ADP + protein N-phospho-L-histidine.</text>
        <dbReference type="EC" id="2.7.13.3"/>
    </reaction>
</comment>
<dbReference type="Pfam" id="PF01627">
    <property type="entry name" value="Hpt"/>
    <property type="match status" value="1"/>
</dbReference>
<dbReference type="SUPFAM" id="SSF47226">
    <property type="entry name" value="Histidine-containing phosphotransfer domain, HPT domain"/>
    <property type="match status" value="1"/>
</dbReference>
<dbReference type="CDD" id="cd00731">
    <property type="entry name" value="CheA_reg"/>
    <property type="match status" value="1"/>
</dbReference>
<dbReference type="InterPro" id="IPR036097">
    <property type="entry name" value="HisK_dim/P_sf"/>
</dbReference>
<evidence type="ECO:0000256" key="10">
    <source>
        <dbReference type="ARBA" id="ARBA00023012"/>
    </source>
</evidence>
<dbReference type="GO" id="GO:0000155">
    <property type="term" value="F:phosphorelay sensor kinase activity"/>
    <property type="evidence" value="ECO:0007669"/>
    <property type="project" value="InterPro"/>
</dbReference>
<dbReference type="PROSITE" id="PS50109">
    <property type="entry name" value="HIS_KIN"/>
    <property type="match status" value="1"/>
</dbReference>
<dbReference type="InterPro" id="IPR036890">
    <property type="entry name" value="HATPase_C_sf"/>
</dbReference>
<dbReference type="CDD" id="cd16916">
    <property type="entry name" value="HATPase_CheA-like"/>
    <property type="match status" value="1"/>
</dbReference>
<keyword evidence="19" id="KW-1185">Reference proteome</keyword>
<evidence type="ECO:0000259" key="15">
    <source>
        <dbReference type="PROSITE" id="PS50109"/>
    </source>
</evidence>
<dbReference type="SUPFAM" id="SSF55874">
    <property type="entry name" value="ATPase domain of HSP90 chaperone/DNA topoisomerase II/histidine kinase"/>
    <property type="match status" value="1"/>
</dbReference>
<dbReference type="InterPro" id="IPR004105">
    <property type="entry name" value="CheA-like_dim"/>
</dbReference>
<feature type="domain" description="Histidine kinase" evidence="15">
    <location>
        <begin position="435"/>
        <end position="641"/>
    </location>
</feature>
<evidence type="ECO:0000313" key="18">
    <source>
        <dbReference type="EMBL" id="KAA0875665.1"/>
    </source>
</evidence>
<organism evidence="18 19">
    <name type="scientific">Nitrincola tapanii</name>
    <dbReference type="NCBI Taxonomy" id="1708751"/>
    <lineage>
        <taxon>Bacteria</taxon>
        <taxon>Pseudomonadati</taxon>
        <taxon>Pseudomonadota</taxon>
        <taxon>Gammaproteobacteria</taxon>
        <taxon>Oceanospirillales</taxon>
        <taxon>Oceanospirillaceae</taxon>
        <taxon>Nitrincola</taxon>
    </lineage>
</organism>
<dbReference type="GO" id="GO:0005737">
    <property type="term" value="C:cytoplasm"/>
    <property type="evidence" value="ECO:0007669"/>
    <property type="project" value="InterPro"/>
</dbReference>
<evidence type="ECO:0000256" key="1">
    <source>
        <dbReference type="ARBA" id="ARBA00000085"/>
    </source>
</evidence>
<dbReference type="Gene3D" id="1.20.120.160">
    <property type="entry name" value="HPT domain"/>
    <property type="match status" value="1"/>
</dbReference>
<evidence type="ECO:0000256" key="13">
    <source>
        <dbReference type="SAM" id="Coils"/>
    </source>
</evidence>
<keyword evidence="9" id="KW-0067">ATP-binding</keyword>
<dbReference type="InterPro" id="IPR005467">
    <property type="entry name" value="His_kinase_dom"/>
</dbReference>
<dbReference type="InterPro" id="IPR036061">
    <property type="entry name" value="CheW-like_dom_sf"/>
</dbReference>
<dbReference type="InterPro" id="IPR051315">
    <property type="entry name" value="Bact_Chemotaxis_CheA"/>
</dbReference>
<dbReference type="Pfam" id="PF02518">
    <property type="entry name" value="HATPase_c"/>
    <property type="match status" value="1"/>
</dbReference>
<dbReference type="GO" id="GO:0005524">
    <property type="term" value="F:ATP binding"/>
    <property type="evidence" value="ECO:0007669"/>
    <property type="project" value="UniProtKB-KW"/>
</dbReference>
<dbReference type="Pfam" id="PF02895">
    <property type="entry name" value="H-kinase_dim"/>
    <property type="match status" value="1"/>
</dbReference>
<dbReference type="Proteomes" id="UP000325302">
    <property type="component" value="Unassembled WGS sequence"/>
</dbReference>
<keyword evidence="10" id="KW-0902">Two-component regulatory system</keyword>
<evidence type="ECO:0000256" key="9">
    <source>
        <dbReference type="ARBA" id="ARBA00022840"/>
    </source>
</evidence>
<dbReference type="PANTHER" id="PTHR43395">
    <property type="entry name" value="SENSOR HISTIDINE KINASE CHEA"/>
    <property type="match status" value="1"/>
</dbReference>
<evidence type="ECO:0000256" key="4">
    <source>
        <dbReference type="ARBA" id="ARBA00022500"/>
    </source>
</evidence>
<comment type="caution">
    <text evidence="18">The sequence shown here is derived from an EMBL/GenBank/DDBJ whole genome shotgun (WGS) entry which is preliminary data.</text>
</comment>
<dbReference type="PRINTS" id="PR00344">
    <property type="entry name" value="BCTRLSENSOR"/>
</dbReference>
<evidence type="ECO:0000256" key="3">
    <source>
        <dbReference type="ARBA" id="ARBA00021495"/>
    </source>
</evidence>
<evidence type="ECO:0000256" key="6">
    <source>
        <dbReference type="ARBA" id="ARBA00022679"/>
    </source>
</evidence>
<evidence type="ECO:0000313" key="19">
    <source>
        <dbReference type="Proteomes" id="UP000325302"/>
    </source>
</evidence>
<dbReference type="GO" id="GO:0006935">
    <property type="term" value="P:chemotaxis"/>
    <property type="evidence" value="ECO:0007669"/>
    <property type="project" value="UniProtKB-KW"/>
</dbReference>
<dbReference type="OrthoDB" id="9803176at2"/>
<dbReference type="SMART" id="SM00073">
    <property type="entry name" value="HPT"/>
    <property type="match status" value="1"/>
</dbReference>
<dbReference type="InterPro" id="IPR036641">
    <property type="entry name" value="HPT_dom_sf"/>
</dbReference>
<dbReference type="SMART" id="SM00260">
    <property type="entry name" value="CheW"/>
    <property type="match status" value="1"/>
</dbReference>
<evidence type="ECO:0000259" key="16">
    <source>
        <dbReference type="PROSITE" id="PS50851"/>
    </source>
</evidence>
<evidence type="ECO:0000256" key="8">
    <source>
        <dbReference type="ARBA" id="ARBA00022777"/>
    </source>
</evidence>
<keyword evidence="4" id="KW-0145">Chemotaxis</keyword>
<dbReference type="InterPro" id="IPR037006">
    <property type="entry name" value="CheA-like_homodim_sf"/>
</dbReference>
<dbReference type="PANTHER" id="PTHR43395:SF10">
    <property type="entry name" value="CHEMOTAXIS PROTEIN CHEA"/>
    <property type="match status" value="1"/>
</dbReference>
<evidence type="ECO:0000256" key="7">
    <source>
        <dbReference type="ARBA" id="ARBA00022741"/>
    </source>
</evidence>
<dbReference type="Gene3D" id="2.30.30.40">
    <property type="entry name" value="SH3 Domains"/>
    <property type="match status" value="1"/>
</dbReference>
<dbReference type="Pfam" id="PF01584">
    <property type="entry name" value="CheW"/>
    <property type="match status" value="1"/>
</dbReference>
<dbReference type="EMBL" id="SMRS01000002">
    <property type="protein sequence ID" value="KAA0875665.1"/>
    <property type="molecule type" value="Genomic_DNA"/>
</dbReference>
<dbReference type="PROSITE" id="PS50851">
    <property type="entry name" value="CHEW"/>
    <property type="match status" value="1"/>
</dbReference>
<dbReference type="RefSeq" id="WP_149389970.1">
    <property type="nucleotide sequence ID" value="NZ_SMRS01000002.1"/>
</dbReference>
<keyword evidence="13" id="KW-0175">Coiled coil</keyword>
<dbReference type="FunFam" id="3.30.565.10:FF:000016">
    <property type="entry name" value="Chemotaxis protein CheA, putative"/>
    <property type="match status" value="1"/>
</dbReference>
<dbReference type="SMART" id="SM01231">
    <property type="entry name" value="H-kinase_dim"/>
    <property type="match status" value="1"/>
</dbReference>
<evidence type="ECO:0000256" key="14">
    <source>
        <dbReference type="SAM" id="MobiDB-lite"/>
    </source>
</evidence>
<evidence type="ECO:0000256" key="12">
    <source>
        <dbReference type="PROSITE-ProRule" id="PRU00110"/>
    </source>
</evidence>
<keyword evidence="7" id="KW-0547">Nucleotide-binding</keyword>
<gene>
    <name evidence="18" type="ORF">E1H14_02915</name>
</gene>
<evidence type="ECO:0000259" key="17">
    <source>
        <dbReference type="PROSITE" id="PS50894"/>
    </source>
</evidence>
<evidence type="ECO:0000256" key="2">
    <source>
        <dbReference type="ARBA" id="ARBA00012438"/>
    </source>
</evidence>
<name>A0A5A9W646_9GAMM</name>
<dbReference type="InterPro" id="IPR008207">
    <property type="entry name" value="Sig_transdc_His_kin_Hpt_dom"/>
</dbReference>
<dbReference type="SUPFAM" id="SSF47384">
    <property type="entry name" value="Homodimeric domain of signal transducing histidine kinase"/>
    <property type="match status" value="1"/>
</dbReference>
<dbReference type="SUPFAM" id="SSF50341">
    <property type="entry name" value="CheW-like"/>
    <property type="match status" value="1"/>
</dbReference>
<sequence length="787" mass="85734">MSIDLSQFHQVFIDEAYEHLATMESLLLSLDLDAPDLEELNAIFRAAHSIKGGSGTFGFKDIADLTHALETLLDKLRRQELQVTDEMITAFLHCCDLLSLMLEAHQDGTHVDDQAVLESKAHLMRLAEGSESVLPVTVMPGAPESTFTSSPHLSANRWRIHLHPHTDLFSGAVSEAALLSDLAAMGDLVLISRAANSQRVWELTTALNLEALEEVFAFVCQADEVSFEALNETPQAVTDEDEEDAYGFFVDEDSLPAAQTIQEEALREEAISDEDPGFGFFVDLESLPAHSEPEAAEEEGFGFFVDPSELPAAQDAASQAALEAEQGFGFFVDESELPVHSSDTAEMLGRAAIATKNPVPVAPSQPDLKTPAPAKNTEKASGVKSASKAAAAETSIRVGIEKVDQLINLVGELVITRSMLAQSASILDPVTYEAIHNGLANLERNSRDLQEAVMSIRMLPINFVFGRFPRVVRDLSQKMQKKVALKLVGEETELDKGLIEKLADPLTHLLRNSIDHGIESPEIRSQLGKPEEGTITLSASHQGGSILVEISDDGAGLNRERLLEKAREKGLPISDNPTDKEVWQLIFAPGFSTAKEITDVSGRGVGMDVVQRNIAEMKGQVEIDSVPGMGTRIGLRLPLTLAILDGMSLRVGEEIFILPLTRIIESIQPESEQLKSVSGQGRVVHIRGEYVPLLELWKLFTLTPKFTDPEAGILVVVETVAGKMALFVDELIAQQQVVIKSLETHYRKVEGISGATIMGDGRVALIIDIDRLARMHKSDVAPESMSF</sequence>
<evidence type="ECO:0000256" key="5">
    <source>
        <dbReference type="ARBA" id="ARBA00022553"/>
    </source>
</evidence>
<dbReference type="InterPro" id="IPR002545">
    <property type="entry name" value="CheW-lke_dom"/>
</dbReference>
<dbReference type="SMART" id="SM00387">
    <property type="entry name" value="HATPase_c"/>
    <property type="match status" value="1"/>
</dbReference>
<dbReference type="CDD" id="cd00088">
    <property type="entry name" value="HPT"/>
    <property type="match status" value="1"/>
</dbReference>
<keyword evidence="8" id="KW-0418">Kinase</keyword>
<dbReference type="PROSITE" id="PS50894">
    <property type="entry name" value="HPT"/>
    <property type="match status" value="1"/>
</dbReference>
<keyword evidence="6" id="KW-0808">Transferase</keyword>
<reference evidence="18 19" key="1">
    <citation type="submission" date="2019-03" db="EMBL/GenBank/DDBJ databases">
        <title>Nitrincola sp. nov. isolated from an Indian soda lake.</title>
        <authorList>
            <person name="Joshi A."/>
            <person name="Thite S.V."/>
            <person name="Joseph N."/>
            <person name="Dhotre D."/>
            <person name="Moorthy M."/>
            <person name="Shouche Y.S."/>
        </authorList>
    </citation>
    <scope>NUCLEOTIDE SEQUENCE [LARGE SCALE GENOMIC DNA]</scope>
    <source>
        <strain evidence="18 19">MEB193</strain>
    </source>
</reference>
<feature type="domain" description="HPt" evidence="17">
    <location>
        <begin position="1"/>
        <end position="105"/>
    </location>
</feature>
<feature type="modified residue" description="Phosphohistidine" evidence="12">
    <location>
        <position position="48"/>
    </location>
</feature>
<dbReference type="InterPro" id="IPR004358">
    <property type="entry name" value="Sig_transdc_His_kin-like_C"/>
</dbReference>
<feature type="domain" description="CheW-like" evidence="16">
    <location>
        <begin position="643"/>
        <end position="778"/>
    </location>
</feature>
<dbReference type="Gene3D" id="1.10.287.560">
    <property type="entry name" value="Histidine kinase CheA-like, homodimeric domain"/>
    <property type="match status" value="1"/>
</dbReference>
<feature type="region of interest" description="Disordered" evidence="14">
    <location>
        <begin position="357"/>
        <end position="386"/>
    </location>
</feature>
<feature type="coiled-coil region" evidence="13">
    <location>
        <begin position="432"/>
        <end position="459"/>
    </location>
</feature>
<keyword evidence="5 12" id="KW-0597">Phosphoprotein</keyword>
<accession>A0A5A9W646</accession>
<evidence type="ECO:0000256" key="11">
    <source>
        <dbReference type="ARBA" id="ARBA00035100"/>
    </source>
</evidence>
<dbReference type="InterPro" id="IPR003594">
    <property type="entry name" value="HATPase_dom"/>
</dbReference>